<organism evidence="1 2">
    <name type="scientific">Dermacentor silvarum</name>
    <name type="common">Tick</name>
    <dbReference type="NCBI Taxonomy" id="543639"/>
    <lineage>
        <taxon>Eukaryota</taxon>
        <taxon>Metazoa</taxon>
        <taxon>Ecdysozoa</taxon>
        <taxon>Arthropoda</taxon>
        <taxon>Chelicerata</taxon>
        <taxon>Arachnida</taxon>
        <taxon>Acari</taxon>
        <taxon>Parasitiformes</taxon>
        <taxon>Ixodida</taxon>
        <taxon>Ixodoidea</taxon>
        <taxon>Ixodidae</taxon>
        <taxon>Rhipicephalinae</taxon>
        <taxon>Dermacentor</taxon>
    </lineage>
</organism>
<sequence length="230" mass="25859">MAINNLTREITEISKLLLSNNEHLQRPTPNTCKTEETTTNTQETAVEEPAPKMRAVEDTRKQTEDDRIDNLEADFEARFTKLEQLITANMAAVTAMKQTMKTYEAENTNRFAYIERALQPIVSHPSVAPLFAQHPPNQGILGTFVASEGRRQPSDSTSHMPRAIQTVLLLQKALTDAPSLPGYTVHKGPPDGRGLCTLVRKGLTFVLHKLHNNIQIEHTLTKFIPDKRRK</sequence>
<evidence type="ECO:0000313" key="2">
    <source>
        <dbReference type="Proteomes" id="UP000821865"/>
    </source>
</evidence>
<dbReference type="Proteomes" id="UP000821865">
    <property type="component" value="Chromosome 5"/>
</dbReference>
<gene>
    <name evidence="1" type="ORF">HPB49_007712</name>
</gene>
<reference evidence="1" key="1">
    <citation type="submission" date="2020-05" db="EMBL/GenBank/DDBJ databases">
        <title>Large-scale comparative analyses of tick genomes elucidate their genetic diversity and vector capacities.</title>
        <authorList>
            <person name="Jia N."/>
            <person name="Wang J."/>
            <person name="Shi W."/>
            <person name="Du L."/>
            <person name="Sun Y."/>
            <person name="Zhan W."/>
            <person name="Jiang J."/>
            <person name="Wang Q."/>
            <person name="Zhang B."/>
            <person name="Ji P."/>
            <person name="Sakyi L.B."/>
            <person name="Cui X."/>
            <person name="Yuan T."/>
            <person name="Jiang B."/>
            <person name="Yang W."/>
            <person name="Lam T.T.-Y."/>
            <person name="Chang Q."/>
            <person name="Ding S."/>
            <person name="Wang X."/>
            <person name="Zhu J."/>
            <person name="Ruan X."/>
            <person name="Zhao L."/>
            <person name="Wei J."/>
            <person name="Que T."/>
            <person name="Du C."/>
            <person name="Cheng J."/>
            <person name="Dai P."/>
            <person name="Han X."/>
            <person name="Huang E."/>
            <person name="Gao Y."/>
            <person name="Liu J."/>
            <person name="Shao H."/>
            <person name="Ye R."/>
            <person name="Li L."/>
            <person name="Wei W."/>
            <person name="Wang X."/>
            <person name="Wang C."/>
            <person name="Yang T."/>
            <person name="Huo Q."/>
            <person name="Li W."/>
            <person name="Guo W."/>
            <person name="Chen H."/>
            <person name="Zhou L."/>
            <person name="Ni X."/>
            <person name="Tian J."/>
            <person name="Zhou Y."/>
            <person name="Sheng Y."/>
            <person name="Liu T."/>
            <person name="Pan Y."/>
            <person name="Xia L."/>
            <person name="Li J."/>
            <person name="Zhao F."/>
            <person name="Cao W."/>
        </authorList>
    </citation>
    <scope>NUCLEOTIDE SEQUENCE</scope>
    <source>
        <strain evidence="1">Dsil-2018</strain>
    </source>
</reference>
<proteinExistence type="predicted"/>
<name>A0ACB8CQN9_DERSI</name>
<accession>A0ACB8CQN9</accession>
<comment type="caution">
    <text evidence="1">The sequence shown here is derived from an EMBL/GenBank/DDBJ whole genome shotgun (WGS) entry which is preliminary data.</text>
</comment>
<protein>
    <submittedName>
        <fullName evidence="1">Uncharacterized protein</fullName>
    </submittedName>
</protein>
<dbReference type="EMBL" id="CM023474">
    <property type="protein sequence ID" value="KAH7949319.1"/>
    <property type="molecule type" value="Genomic_DNA"/>
</dbReference>
<evidence type="ECO:0000313" key="1">
    <source>
        <dbReference type="EMBL" id="KAH7949319.1"/>
    </source>
</evidence>
<keyword evidence="2" id="KW-1185">Reference proteome</keyword>